<organism evidence="1 2">
    <name type="scientific">Streptomyces echinatus</name>
    <dbReference type="NCBI Taxonomy" id="67293"/>
    <lineage>
        <taxon>Bacteria</taxon>
        <taxon>Bacillati</taxon>
        <taxon>Actinomycetota</taxon>
        <taxon>Actinomycetes</taxon>
        <taxon>Kitasatosporales</taxon>
        <taxon>Streptomycetaceae</taxon>
        <taxon>Streptomyces</taxon>
    </lineage>
</organism>
<evidence type="ECO:0000313" key="1">
    <source>
        <dbReference type="EMBL" id="MBB5926884.1"/>
    </source>
</evidence>
<dbReference type="SUPFAM" id="SSF54593">
    <property type="entry name" value="Glyoxalase/Bleomycin resistance protein/Dihydroxybiphenyl dioxygenase"/>
    <property type="match status" value="1"/>
</dbReference>
<dbReference type="Proteomes" id="UP000585836">
    <property type="component" value="Unassembled WGS sequence"/>
</dbReference>
<keyword evidence="2" id="KW-1185">Reference proteome</keyword>
<evidence type="ECO:0000313" key="2">
    <source>
        <dbReference type="Proteomes" id="UP000585836"/>
    </source>
</evidence>
<dbReference type="RefSeq" id="WP_184963867.1">
    <property type="nucleotide sequence ID" value="NZ_BAAAWF010000008.1"/>
</dbReference>
<accession>A0A7W9PS41</accession>
<dbReference type="GO" id="GO:0016829">
    <property type="term" value="F:lyase activity"/>
    <property type="evidence" value="ECO:0007669"/>
    <property type="project" value="UniProtKB-KW"/>
</dbReference>
<dbReference type="GO" id="GO:0051213">
    <property type="term" value="F:dioxygenase activity"/>
    <property type="evidence" value="ECO:0007669"/>
    <property type="project" value="UniProtKB-KW"/>
</dbReference>
<reference evidence="1 2" key="1">
    <citation type="submission" date="2020-08" db="EMBL/GenBank/DDBJ databases">
        <title>Genomic Encyclopedia of Type Strains, Phase III (KMG-III): the genomes of soil and plant-associated and newly described type strains.</title>
        <authorList>
            <person name="Whitman W."/>
        </authorList>
    </citation>
    <scope>NUCLEOTIDE SEQUENCE [LARGE SCALE GENOMIC DNA]</scope>
    <source>
        <strain evidence="1 2">CECT 3313</strain>
    </source>
</reference>
<keyword evidence="1" id="KW-0223">Dioxygenase</keyword>
<keyword evidence="1" id="KW-0560">Oxidoreductase</keyword>
<dbReference type="InterPro" id="IPR029068">
    <property type="entry name" value="Glyas_Bleomycin-R_OHBP_Dase"/>
</dbReference>
<dbReference type="Gene3D" id="3.10.180.10">
    <property type="entry name" value="2,3-Dihydroxybiphenyl 1,2-Dioxygenase, domain 1"/>
    <property type="match status" value="1"/>
</dbReference>
<keyword evidence="1" id="KW-0456">Lyase</keyword>
<dbReference type="AlphaFoldDB" id="A0A7W9PS41"/>
<sequence>MSTDDRSLLAAGRVATRLPARDLDRARRFCAERLGLRPAEEAPGGLLHRCGGAEFQVFRSAGASARARGAWLRDSEGNMLGIGRPTDLR</sequence>
<name>A0A7W9PS41_9ACTN</name>
<gene>
    <name evidence="1" type="ORF">FHS34_002340</name>
</gene>
<dbReference type="EMBL" id="JACHJK010000003">
    <property type="protein sequence ID" value="MBB5926884.1"/>
    <property type="molecule type" value="Genomic_DNA"/>
</dbReference>
<comment type="caution">
    <text evidence="1">The sequence shown here is derived from an EMBL/GenBank/DDBJ whole genome shotgun (WGS) entry which is preliminary data.</text>
</comment>
<proteinExistence type="predicted"/>
<protein>
    <submittedName>
        <fullName evidence="1">Catechol 2,3-dioxygenase-like lactoylglutathione lyase family enzyme</fullName>
    </submittedName>
</protein>